<evidence type="ECO:0000256" key="3">
    <source>
        <dbReference type="ARBA" id="ARBA00023054"/>
    </source>
</evidence>
<dbReference type="Gene3D" id="1.10.8.60">
    <property type="match status" value="1"/>
</dbReference>
<feature type="region of interest" description="Disordered" evidence="6">
    <location>
        <begin position="571"/>
        <end position="593"/>
    </location>
</feature>
<feature type="domain" description="AAA+ ATPase" evidence="7">
    <location>
        <begin position="276"/>
        <end position="428"/>
    </location>
</feature>
<dbReference type="SUPFAM" id="SSF52540">
    <property type="entry name" value="P-loop containing nucleoside triphosphate hydrolases"/>
    <property type="match status" value="1"/>
</dbReference>
<evidence type="ECO:0000256" key="6">
    <source>
        <dbReference type="SAM" id="MobiDB-lite"/>
    </source>
</evidence>
<name>C6HXH4_9BACT</name>
<dbReference type="GO" id="GO:0016887">
    <property type="term" value="F:ATP hydrolysis activity"/>
    <property type="evidence" value="ECO:0007669"/>
    <property type="project" value="InterPro"/>
</dbReference>
<dbReference type="InterPro" id="IPR027417">
    <property type="entry name" value="P-loop_NTPase"/>
</dbReference>
<dbReference type="Pfam" id="PF16450">
    <property type="entry name" value="Prot_ATP_ID_OB_C"/>
    <property type="match status" value="1"/>
</dbReference>
<dbReference type="GO" id="GO:0005524">
    <property type="term" value="F:ATP binding"/>
    <property type="evidence" value="ECO:0007669"/>
    <property type="project" value="UniProtKB-KW"/>
</dbReference>
<dbReference type="NCBIfam" id="TIGR03689">
    <property type="entry name" value="pup_AAA"/>
    <property type="match status" value="1"/>
</dbReference>
<evidence type="ECO:0000256" key="5">
    <source>
        <dbReference type="SAM" id="Coils"/>
    </source>
</evidence>
<keyword evidence="9" id="KW-1185">Reference proteome</keyword>
<dbReference type="PANTHER" id="PTHR23077:SF144">
    <property type="entry name" value="PROTEASOME-ASSOCIATED ATPASE"/>
    <property type="match status" value="1"/>
</dbReference>
<dbReference type="Gene3D" id="1.20.5.170">
    <property type="match status" value="1"/>
</dbReference>
<evidence type="ECO:0000313" key="9">
    <source>
        <dbReference type="Proteomes" id="UP000009374"/>
    </source>
</evidence>
<dbReference type="Pfam" id="PF00004">
    <property type="entry name" value="AAA"/>
    <property type="match status" value="1"/>
</dbReference>
<dbReference type="InterPro" id="IPR032501">
    <property type="entry name" value="Prot_ATP_ID_OB_2nd"/>
</dbReference>
<dbReference type="EMBL" id="GG693873">
    <property type="protein sequence ID" value="EES52726.1"/>
    <property type="molecule type" value="Genomic_DNA"/>
</dbReference>
<organism evidence="8 9">
    <name type="scientific">Leptospirillum ferrodiazotrophum</name>
    <dbReference type="NCBI Taxonomy" id="412449"/>
    <lineage>
        <taxon>Bacteria</taxon>
        <taxon>Pseudomonadati</taxon>
        <taxon>Nitrospirota</taxon>
        <taxon>Nitrospiria</taxon>
        <taxon>Nitrospirales</taxon>
        <taxon>Nitrospiraceae</taxon>
        <taxon>Leptospirillum</taxon>
    </lineage>
</organism>
<evidence type="ECO:0000256" key="2">
    <source>
        <dbReference type="ARBA" id="ARBA00022840"/>
    </source>
</evidence>
<sequence length="593" mass="65525">MKEPAGGEDPWKEVVPPRTNSSRNEDVGDPGETEILRLRRRIDYLERIERAHEEMREMLESSSEMNRKLEETLKKARKEIQSLRDELIRLTTPPSSYAVVLSVNIPHSGALTPRGTPLEPSVDIVVAGRKMRVTADRGIDLERLQSGDTVLLNEAFNVVGLAPGERMGEIMVLKETLSSDRLLVTGDGGVDRVVLVAPSLLGVGLSAGDPLLIDLRSGFALERLPKSEVGQVVIEEIPDVTFEEIGGLDLELEMVRDAVELPVLHPELYSRYHLAPPKGVLLYGPPGCGKTLIAKAVANSIGRRMAERGGDARSFFLHVKGPELLNKYVGESERQIREVFSRAREKAREAYPVIVFFDEMDSLFRTRGSGVSSDMESTIVPQFLAEIDGVERLKNVIVIGASNRQDLIDPAILRPGRLDVKIRIDRPDRKKALAIFRRYLKGDLPLAPSLLAGHPGGAEAVEALIGRVVDEMYADTAENRFLEVTYASGEKEVLFFKDFASGAMIAGIVARAKQTAIKRSLSGSGEDGLTLDDFLKAVRREFQENEDLPNTTNPDDWARISGRKDERIASVKTLSSSEARERPVETLPVGHYL</sequence>
<reference evidence="8 9" key="1">
    <citation type="journal article" date="2009" name="Appl. Environ. Microbiol.">
        <title>Community genomic and proteomic analyses of chemoautotrophic iron-oxidizing "Leptospirillum rubarum" (Group II) and "Leptospirillum ferrodiazotrophum" (Group III) bacteria in acid mine drainage biofilms.</title>
        <authorList>
            <person name="Goltsman D.S."/>
            <person name="Denef V.J."/>
            <person name="Singer S.W."/>
            <person name="VerBerkmoes N.C."/>
            <person name="Lefsrud M."/>
            <person name="Mueller R.S."/>
            <person name="Dick G.J."/>
            <person name="Sun C.L."/>
            <person name="Wheeler K.E."/>
            <person name="Zemla A."/>
            <person name="Baker B.J."/>
            <person name="Hauser L."/>
            <person name="Land M."/>
            <person name="Shah M.B."/>
            <person name="Thelen M.P."/>
            <person name="Hettich R.L."/>
            <person name="Banfield J.F."/>
        </authorList>
    </citation>
    <scope>NUCLEOTIDE SEQUENCE [LARGE SCALE GENOMIC DNA]</scope>
</reference>
<feature type="region of interest" description="Disordered" evidence="6">
    <location>
        <begin position="1"/>
        <end position="32"/>
    </location>
</feature>
<dbReference type="Gene3D" id="2.40.50.140">
    <property type="entry name" value="Nucleic acid-binding proteins"/>
    <property type="match status" value="2"/>
</dbReference>
<accession>C6HXH4</accession>
<proteinExistence type="inferred from homology"/>
<dbReference type="GO" id="GO:0019941">
    <property type="term" value="P:modification-dependent protein catabolic process"/>
    <property type="evidence" value="ECO:0007669"/>
    <property type="project" value="InterPro"/>
</dbReference>
<dbReference type="InterPro" id="IPR003959">
    <property type="entry name" value="ATPase_AAA_core"/>
</dbReference>
<evidence type="ECO:0000256" key="1">
    <source>
        <dbReference type="ARBA" id="ARBA00022741"/>
    </source>
</evidence>
<keyword evidence="3 5" id="KW-0175">Coiled coil</keyword>
<dbReference type="PROSITE" id="PS00674">
    <property type="entry name" value="AAA"/>
    <property type="match status" value="1"/>
</dbReference>
<dbReference type="AlphaFoldDB" id="C6HXH4"/>
<dbReference type="InterPro" id="IPR012340">
    <property type="entry name" value="NA-bd_OB-fold"/>
</dbReference>
<gene>
    <name evidence="8" type="ORF">UBAL3_92050098</name>
</gene>
<dbReference type="InterPro" id="IPR003593">
    <property type="entry name" value="AAA+_ATPase"/>
</dbReference>
<keyword evidence="2 4" id="KW-0067">ATP-binding</keyword>
<dbReference type="Proteomes" id="UP000009374">
    <property type="component" value="Unassembled WGS sequence"/>
</dbReference>
<evidence type="ECO:0000256" key="4">
    <source>
        <dbReference type="RuleBase" id="RU003651"/>
    </source>
</evidence>
<dbReference type="GO" id="GO:0000502">
    <property type="term" value="C:proteasome complex"/>
    <property type="evidence" value="ECO:0007669"/>
    <property type="project" value="InterPro"/>
</dbReference>
<dbReference type="InterPro" id="IPR036274">
    <property type="entry name" value="HR1_rpt_sf"/>
</dbReference>
<dbReference type="InterPro" id="IPR022482">
    <property type="entry name" value="Proteasome_ATPase"/>
</dbReference>
<dbReference type="InterPro" id="IPR041626">
    <property type="entry name" value="Prot_ATP_ID_OB_N"/>
</dbReference>
<protein>
    <submittedName>
        <fullName evidence="8">Vesicle-fusing ATPase</fullName>
    </submittedName>
</protein>
<dbReference type="PANTHER" id="PTHR23077">
    <property type="entry name" value="AAA-FAMILY ATPASE"/>
    <property type="match status" value="1"/>
</dbReference>
<evidence type="ECO:0000259" key="7">
    <source>
        <dbReference type="SMART" id="SM00382"/>
    </source>
</evidence>
<keyword evidence="1 4" id="KW-0547">Nucleotide-binding</keyword>
<dbReference type="SUPFAM" id="SSF46585">
    <property type="entry name" value="HR1 repeat"/>
    <property type="match status" value="1"/>
</dbReference>
<feature type="coiled-coil region" evidence="5">
    <location>
        <begin position="45"/>
        <end position="86"/>
    </location>
</feature>
<dbReference type="Gene3D" id="3.40.50.300">
    <property type="entry name" value="P-loop containing nucleotide triphosphate hydrolases"/>
    <property type="match status" value="1"/>
</dbReference>
<dbReference type="InterPro" id="IPR050168">
    <property type="entry name" value="AAA_ATPase_domain"/>
</dbReference>
<dbReference type="HAMAP" id="MF_02112">
    <property type="entry name" value="ARC_ATPase"/>
    <property type="match status" value="1"/>
</dbReference>
<evidence type="ECO:0000313" key="8">
    <source>
        <dbReference type="EMBL" id="EES52726.1"/>
    </source>
</evidence>
<feature type="compositionally biased region" description="Basic and acidic residues" evidence="6">
    <location>
        <begin position="1"/>
        <end position="12"/>
    </location>
</feature>
<dbReference type="GO" id="GO:0010498">
    <property type="term" value="P:proteasomal protein catabolic process"/>
    <property type="evidence" value="ECO:0007669"/>
    <property type="project" value="InterPro"/>
</dbReference>
<dbReference type="SMART" id="SM00382">
    <property type="entry name" value="AAA"/>
    <property type="match status" value="1"/>
</dbReference>
<dbReference type="Pfam" id="PF17758">
    <property type="entry name" value="Prot_ATP_ID_OB_N"/>
    <property type="match status" value="1"/>
</dbReference>
<comment type="similarity">
    <text evidence="4">Belongs to the AAA ATPase family.</text>
</comment>
<dbReference type="FunFam" id="3.40.50.300:FF:001025">
    <property type="entry name" value="ATPase family, AAA domain-containing 2B"/>
    <property type="match status" value="1"/>
</dbReference>
<dbReference type="InterPro" id="IPR003960">
    <property type="entry name" value="ATPase_AAA_CS"/>
</dbReference>